<accession>A0A484I8W7</accession>
<dbReference type="EMBL" id="LR216287">
    <property type="protein sequence ID" value="VFJ13661.1"/>
    <property type="molecule type" value="Genomic_DNA"/>
</dbReference>
<name>A0A484I8W7_9ARCH</name>
<protein>
    <submittedName>
        <fullName evidence="1">Uncharacterized protein</fullName>
    </submittedName>
</protein>
<proteinExistence type="predicted"/>
<gene>
    <name evidence="1" type="ORF">NFRAN_1339</name>
</gene>
<dbReference type="AlphaFoldDB" id="A0A484I8W7"/>
<dbReference type="Proteomes" id="UP000294299">
    <property type="component" value="Chromosome NFRAN"/>
</dbReference>
<reference evidence="1 2" key="1">
    <citation type="submission" date="2019-02" db="EMBL/GenBank/DDBJ databases">
        <authorList>
            <person name="Lehtovirta-Morley E L."/>
        </authorList>
    </citation>
    <scope>NUCLEOTIDE SEQUENCE [LARGE SCALE GENOMIC DNA]</scope>
    <source>
        <strain evidence="1">NFRAN1</strain>
    </source>
</reference>
<sequence>MLKVRQLYLFLSNNLGAWGHDSRLNPILSYSNVLYNQSRTILLGHFLR</sequence>
<evidence type="ECO:0000313" key="1">
    <source>
        <dbReference type="EMBL" id="VFJ13661.1"/>
    </source>
</evidence>
<dbReference type="KEGG" id="nfn:NFRAN_1339"/>
<organism evidence="1 2">
    <name type="scientific">Candidatus Nitrosocosmicus franklandianus</name>
    <dbReference type="NCBI Taxonomy" id="1798806"/>
    <lineage>
        <taxon>Archaea</taxon>
        <taxon>Nitrososphaerota</taxon>
        <taxon>Nitrososphaeria</taxon>
        <taxon>Nitrososphaerales</taxon>
        <taxon>Nitrososphaeraceae</taxon>
        <taxon>Candidatus Nitrosocosmicus</taxon>
    </lineage>
</organism>
<evidence type="ECO:0000313" key="2">
    <source>
        <dbReference type="Proteomes" id="UP000294299"/>
    </source>
</evidence>
<keyword evidence="2" id="KW-1185">Reference proteome</keyword>